<dbReference type="GO" id="GO:0033014">
    <property type="term" value="P:tetrapyrrole biosynthetic process"/>
    <property type="evidence" value="ECO:0007669"/>
    <property type="project" value="InterPro"/>
</dbReference>
<dbReference type="InterPro" id="IPR003754">
    <property type="entry name" value="4pyrrol_synth_uPrphyn_synth"/>
</dbReference>
<dbReference type="CDD" id="cd06578">
    <property type="entry name" value="HemD"/>
    <property type="match status" value="1"/>
</dbReference>
<dbReference type="SUPFAM" id="SSF69618">
    <property type="entry name" value="HemD-like"/>
    <property type="match status" value="1"/>
</dbReference>
<dbReference type="GO" id="GO:0004852">
    <property type="term" value="F:uroporphyrinogen-III synthase activity"/>
    <property type="evidence" value="ECO:0007669"/>
    <property type="project" value="InterPro"/>
</dbReference>
<dbReference type="AlphaFoldDB" id="A0A511AYS6"/>
<evidence type="ECO:0000259" key="1">
    <source>
        <dbReference type="Pfam" id="PF02602"/>
    </source>
</evidence>
<dbReference type="GO" id="GO:0008168">
    <property type="term" value="F:methyltransferase activity"/>
    <property type="evidence" value="ECO:0007669"/>
    <property type="project" value="UniProtKB-KW"/>
</dbReference>
<keyword evidence="2" id="KW-0489">Methyltransferase</keyword>
<sequence length="222" mass="23912">MKRSVLVTRPLPGLTRTADAVEAQGWQAIACPMLRIELFAPLPVLDVDAIAITSANAIPALSVQPRERRIFAVGSVTADAARDAGFLHVETADGNAVSLAELCRARGVTGPRLFLACGHGYGREWARDLRASRDEVYRVEKAGALSKQALDALIHQNVEAVLFYSGETAAAFMAACEGAPGIRLAAVRALCLSEAIAARLSKKEWRAVEWPDPLERLGHFEL</sequence>
<keyword evidence="3" id="KW-1185">Reference proteome</keyword>
<comment type="caution">
    <text evidence="2">The sequence shown here is derived from an EMBL/GenBank/DDBJ whole genome shotgun (WGS) entry which is preliminary data.</text>
</comment>
<gene>
    <name evidence="2" type="ORF">GWA01_05320</name>
</gene>
<reference evidence="2 3" key="1">
    <citation type="submission" date="2019-07" db="EMBL/GenBank/DDBJ databases">
        <title>Whole genome shotgun sequence of Gluconobacter wancherniae NBRC 103581.</title>
        <authorList>
            <person name="Hosoyama A."/>
            <person name="Uohara A."/>
            <person name="Ohji S."/>
            <person name="Ichikawa N."/>
        </authorList>
    </citation>
    <scope>NUCLEOTIDE SEQUENCE [LARGE SCALE GENOMIC DNA]</scope>
    <source>
        <strain evidence="2 3">NBRC 103581</strain>
    </source>
</reference>
<evidence type="ECO:0000313" key="3">
    <source>
        <dbReference type="Proteomes" id="UP000321230"/>
    </source>
</evidence>
<dbReference type="OrthoDB" id="7163809at2"/>
<feature type="domain" description="Tetrapyrrole biosynthesis uroporphyrinogen III synthase" evidence="1">
    <location>
        <begin position="17"/>
        <end position="207"/>
    </location>
</feature>
<dbReference type="RefSeq" id="WP_146793742.1">
    <property type="nucleotide sequence ID" value="NZ_BARC01000005.1"/>
</dbReference>
<dbReference type="Gene3D" id="3.40.50.10090">
    <property type="match status" value="2"/>
</dbReference>
<dbReference type="EMBL" id="BJUZ01000001">
    <property type="protein sequence ID" value="GEK92762.1"/>
    <property type="molecule type" value="Genomic_DNA"/>
</dbReference>
<keyword evidence="2" id="KW-0808">Transferase</keyword>
<protein>
    <submittedName>
        <fullName evidence="2">Uroporphyrinogen III methyltransferase</fullName>
    </submittedName>
</protein>
<proteinExistence type="predicted"/>
<dbReference type="Proteomes" id="UP000321230">
    <property type="component" value="Unassembled WGS sequence"/>
</dbReference>
<dbReference type="GO" id="GO:0032259">
    <property type="term" value="P:methylation"/>
    <property type="evidence" value="ECO:0007669"/>
    <property type="project" value="UniProtKB-KW"/>
</dbReference>
<evidence type="ECO:0000313" key="2">
    <source>
        <dbReference type="EMBL" id="GEK92762.1"/>
    </source>
</evidence>
<dbReference type="InterPro" id="IPR036108">
    <property type="entry name" value="4pyrrol_syn_uPrphyn_synt_sf"/>
</dbReference>
<name>A0A511AYS6_9PROT</name>
<accession>A0A511AYS6</accession>
<organism evidence="2 3">
    <name type="scientific">Gluconobacter wancherniae NBRC 103581</name>
    <dbReference type="NCBI Taxonomy" id="656744"/>
    <lineage>
        <taxon>Bacteria</taxon>
        <taxon>Pseudomonadati</taxon>
        <taxon>Pseudomonadota</taxon>
        <taxon>Alphaproteobacteria</taxon>
        <taxon>Acetobacterales</taxon>
        <taxon>Acetobacteraceae</taxon>
        <taxon>Gluconobacter</taxon>
    </lineage>
</organism>
<dbReference type="Pfam" id="PF02602">
    <property type="entry name" value="HEM4"/>
    <property type="match status" value="1"/>
</dbReference>